<organism evidence="2 3">
    <name type="scientific">Reticulomyxa filosa</name>
    <dbReference type="NCBI Taxonomy" id="46433"/>
    <lineage>
        <taxon>Eukaryota</taxon>
        <taxon>Sar</taxon>
        <taxon>Rhizaria</taxon>
        <taxon>Retaria</taxon>
        <taxon>Foraminifera</taxon>
        <taxon>Monothalamids</taxon>
        <taxon>Reticulomyxidae</taxon>
        <taxon>Reticulomyxa</taxon>
    </lineage>
</organism>
<dbReference type="Proteomes" id="UP000023152">
    <property type="component" value="Unassembled WGS sequence"/>
</dbReference>
<dbReference type="AlphaFoldDB" id="X6MND0"/>
<sequence>MINWVICKDNNEYNNKGKSYNLNTNLNERQYDVYVVCMNKNDGAKTNGFVFSSKYKFKLTFFYFSILKKHKEIMDLFDIQNIETKEDINKNTKSFLICIILYFIVKKKVKDSETKKNLKKTDKIEREEK</sequence>
<evidence type="ECO:0000313" key="2">
    <source>
        <dbReference type="EMBL" id="ETO14907.1"/>
    </source>
</evidence>
<reference evidence="2 3" key="1">
    <citation type="journal article" date="2013" name="Curr. Biol.">
        <title>The Genome of the Foraminiferan Reticulomyxa filosa.</title>
        <authorList>
            <person name="Glockner G."/>
            <person name="Hulsmann N."/>
            <person name="Schleicher M."/>
            <person name="Noegel A.A."/>
            <person name="Eichinger L."/>
            <person name="Gallinger C."/>
            <person name="Pawlowski J."/>
            <person name="Sierra R."/>
            <person name="Euteneuer U."/>
            <person name="Pillet L."/>
            <person name="Moustafa A."/>
            <person name="Platzer M."/>
            <person name="Groth M."/>
            <person name="Szafranski K."/>
            <person name="Schliwa M."/>
        </authorList>
    </citation>
    <scope>NUCLEOTIDE SEQUENCE [LARGE SCALE GENOMIC DNA]</scope>
</reference>
<gene>
    <name evidence="2" type="ORF">RFI_22461</name>
</gene>
<accession>X6MND0</accession>
<proteinExistence type="predicted"/>
<dbReference type="EMBL" id="ASPP01019668">
    <property type="protein sequence ID" value="ETO14907.1"/>
    <property type="molecule type" value="Genomic_DNA"/>
</dbReference>
<comment type="caution">
    <text evidence="2">The sequence shown here is derived from an EMBL/GenBank/DDBJ whole genome shotgun (WGS) entry which is preliminary data.</text>
</comment>
<name>X6MND0_RETFI</name>
<evidence type="ECO:0000256" key="1">
    <source>
        <dbReference type="SAM" id="MobiDB-lite"/>
    </source>
</evidence>
<protein>
    <submittedName>
        <fullName evidence="2">Uncharacterized protein</fullName>
    </submittedName>
</protein>
<evidence type="ECO:0000313" key="3">
    <source>
        <dbReference type="Proteomes" id="UP000023152"/>
    </source>
</evidence>
<feature type="region of interest" description="Disordered" evidence="1">
    <location>
        <begin position="110"/>
        <end position="129"/>
    </location>
</feature>
<keyword evidence="3" id="KW-1185">Reference proteome</keyword>